<feature type="domain" description="Cation-transporting P-type ATPase N-terminal" evidence="14">
    <location>
        <begin position="89"/>
        <end position="153"/>
    </location>
</feature>
<keyword evidence="9 11" id="KW-0472">Membrane</keyword>
<keyword evidence="6" id="KW-0460">Magnesium</keyword>
<dbReference type="SUPFAM" id="SSF81665">
    <property type="entry name" value="Calcium ATPase, transmembrane domain M"/>
    <property type="match status" value="1"/>
</dbReference>
<dbReference type="Pfam" id="PF00689">
    <property type="entry name" value="Cation_ATPase_C"/>
    <property type="match status" value="1"/>
</dbReference>
<dbReference type="STRING" id="70448.A0A096P906"/>
<dbReference type="GO" id="GO:0046872">
    <property type="term" value="F:metal ion binding"/>
    <property type="evidence" value="ECO:0007669"/>
    <property type="project" value="UniProtKB-KW"/>
</dbReference>
<evidence type="ECO:0000256" key="6">
    <source>
        <dbReference type="ARBA" id="ARBA00022842"/>
    </source>
</evidence>
<dbReference type="OrthoDB" id="3352408at2759"/>
<keyword evidence="8 11" id="KW-1133">Transmembrane helix</keyword>
<comment type="caution">
    <text evidence="15">The sequence shown here is derived from an EMBL/GenBank/DDBJ whole genome shotgun (WGS) entry which is preliminary data.</text>
</comment>
<sequence length="1029" mass="111194">MTSFTKKCPMSASRFERRTGRVRRPNRGVRVRGRAKRPFDKDAKASESYRYAEDALGLDLNNLSLEPSLRHIVSHGRIEGDAEQIDEALEELASALCSNVEFGVAGEEIIENNRKRYGANAVEPAKVSSFVDFAREALKDVTLRVLIASGFVSLALESVVADEPYAWLNGAAILLAVSIIVVVECVNNSEKQRSFLSLNALMQETTLASVTRAGVRSLVPKGEIVCGDIVELQSGDVLPCDGVVVEAAAPFLCDQSHLTGESDEVEKRRGDVLFGGSKVTSGRASTMIIAVGTQSSSGKIAAMISDVDSQEFTPLQLQLQALAITIGRYGIAAATFVSVILASSLIAPLIASGMSDGIPPEIELELLHIVIIAITIVVVSVPEGLPLAVTLALAYSVSRMMKVEMLVRVLGSAETSGEITTLLLDKTGTLTRNEQTVARAWIAGVDIGPLTKTGSSWNSEIGKVTQDTPRLDPRVVKLLSILLAMNSTLIYDSEGKVLRGPKSEIALLDFVNLMNGDKTFVATIREYFPLVKIFPFSAERKRMCSLFTLRDAVDDEMGDVIVRAVTKGAAQDVLNLCATIMIEDGTSRPLDLVTREYLSRKFLEWQEHAERVLLVAYRDIERDLITIEDATEIARCMSATDAESDLTLVAAVGLSDPLREESAESVRLCKKAGVSVTMVTGDSLSTATALAKLCGILDDAGDESGSALTMTGEEFRERIRTSDGKVDQRKIDEIWPRLRVLARASPNDKFVLTAGIQQSRLSRQICGVCGDGENDAPALRRSSVGFALGSGTEMARSAADIVLLQDSIASVVDAIRYGRNVFESIEKFITFQLTANVTTILLSTGGALVYAQAPLSAIELLFVNLVIDSLASLALATEEPSNEVMRQPPANAGELITSTMRVAIFTQVIYQLTVMTYLLDEFGPDDTQIYGCFVLMQLANQFNCRKVTTELNVFEGILKNKLFLFLVASELLMHVLIVQRGGAVFHTTPMDLGEWARCGAFALCALPLRALVVAPFSKARSGSTTGTGS</sequence>
<dbReference type="Pfam" id="PF00122">
    <property type="entry name" value="E1-E2_ATPase"/>
    <property type="match status" value="1"/>
</dbReference>
<dbReference type="KEGG" id="ota:OT_ostta16g02015"/>
<comment type="subcellular location">
    <subcellularLocation>
        <location evidence="1">Endomembrane system</location>
        <topology evidence="1">Multi-pass membrane protein</topology>
    </subcellularLocation>
</comment>
<dbReference type="Proteomes" id="UP000009170">
    <property type="component" value="Unassembled WGS sequence"/>
</dbReference>
<dbReference type="SUPFAM" id="SSF81660">
    <property type="entry name" value="Metal cation-transporting ATPase, ATP-binding domain N"/>
    <property type="match status" value="1"/>
</dbReference>
<dbReference type="PANTHER" id="PTHR24093">
    <property type="entry name" value="CATION TRANSPORTING ATPASE"/>
    <property type="match status" value="1"/>
</dbReference>
<feature type="compositionally biased region" description="Basic residues" evidence="10">
    <location>
        <begin position="20"/>
        <end position="36"/>
    </location>
</feature>
<dbReference type="InterPro" id="IPR006068">
    <property type="entry name" value="ATPase_P-typ_cation-transptr_C"/>
</dbReference>
<dbReference type="InterPro" id="IPR036412">
    <property type="entry name" value="HAD-like_sf"/>
</dbReference>
<dbReference type="GO" id="GO:0012505">
    <property type="term" value="C:endomembrane system"/>
    <property type="evidence" value="ECO:0007669"/>
    <property type="project" value="UniProtKB-SubCell"/>
</dbReference>
<evidence type="ECO:0000256" key="9">
    <source>
        <dbReference type="ARBA" id="ARBA00023136"/>
    </source>
</evidence>
<keyword evidence="2 11" id="KW-0812">Transmembrane</keyword>
<dbReference type="GO" id="GO:0005886">
    <property type="term" value="C:plasma membrane"/>
    <property type="evidence" value="ECO:0007669"/>
    <property type="project" value="TreeGrafter"/>
</dbReference>
<dbReference type="SFLD" id="SFLDG00002">
    <property type="entry name" value="C1.7:_P-type_atpase_like"/>
    <property type="match status" value="1"/>
</dbReference>
<dbReference type="GO" id="GO:0005388">
    <property type="term" value="F:P-type calcium transporter activity"/>
    <property type="evidence" value="ECO:0007669"/>
    <property type="project" value="TreeGrafter"/>
</dbReference>
<organism evidence="15 16">
    <name type="scientific">Ostreococcus tauri</name>
    <name type="common">Marine green alga</name>
    <dbReference type="NCBI Taxonomy" id="70448"/>
    <lineage>
        <taxon>Eukaryota</taxon>
        <taxon>Viridiplantae</taxon>
        <taxon>Chlorophyta</taxon>
        <taxon>Mamiellophyceae</taxon>
        <taxon>Mamiellales</taxon>
        <taxon>Bathycoccaceae</taxon>
        <taxon>Ostreococcus</taxon>
    </lineage>
</organism>
<evidence type="ECO:0000259" key="14">
    <source>
        <dbReference type="Pfam" id="PF00690"/>
    </source>
</evidence>
<dbReference type="SUPFAM" id="SSF56784">
    <property type="entry name" value="HAD-like"/>
    <property type="match status" value="1"/>
</dbReference>
<feature type="transmembrane region" description="Helical" evidence="11">
    <location>
        <begin position="828"/>
        <end position="851"/>
    </location>
</feature>
<reference evidence="15 16" key="2">
    <citation type="journal article" date="2014" name="BMC Genomics">
        <title>An improved genome of the model marine alga Ostreococcus tauri unfolds by assessing Illumina de novo assemblies.</title>
        <authorList>
            <person name="Blanc-Mathieu R."/>
            <person name="Verhelst B."/>
            <person name="Derelle E."/>
            <person name="Rombauts S."/>
            <person name="Bouget F.Y."/>
            <person name="Carre I."/>
            <person name="Chateau A."/>
            <person name="Eyre-Walker A."/>
            <person name="Grimsley N."/>
            <person name="Moreau H."/>
            <person name="Piegu B."/>
            <person name="Rivals E."/>
            <person name="Schackwitz W."/>
            <person name="Van de Peer Y."/>
            <person name="Piganeau G."/>
        </authorList>
    </citation>
    <scope>NUCLEOTIDE SEQUENCE [LARGE SCALE GENOMIC DNA]</scope>
    <source>
        <strain evidence="16">OTTH 0595 / CCAP 157/2 / RCC745</strain>
    </source>
</reference>
<dbReference type="InParanoid" id="A0A096P906"/>
<dbReference type="Pfam" id="PF00690">
    <property type="entry name" value="Cation_ATPase_N"/>
    <property type="match status" value="1"/>
</dbReference>
<dbReference type="InterPro" id="IPR018303">
    <property type="entry name" value="ATPase_P-typ_P_site"/>
</dbReference>
<dbReference type="Gene3D" id="2.70.150.10">
    <property type="entry name" value="Calcium-transporting ATPase, cytoplasmic transduction domain A"/>
    <property type="match status" value="1"/>
</dbReference>
<keyword evidence="5" id="KW-0067">ATP-binding</keyword>
<evidence type="ECO:0000256" key="2">
    <source>
        <dbReference type="ARBA" id="ARBA00022692"/>
    </source>
</evidence>
<dbReference type="InterPro" id="IPR001757">
    <property type="entry name" value="P_typ_ATPase"/>
</dbReference>
<dbReference type="NCBIfam" id="TIGR01494">
    <property type="entry name" value="ATPase_P-type"/>
    <property type="match status" value="1"/>
</dbReference>
<dbReference type="PROSITE" id="PS00154">
    <property type="entry name" value="ATPASE_E1_E2"/>
    <property type="match status" value="1"/>
</dbReference>
<dbReference type="Gene3D" id="3.40.1110.10">
    <property type="entry name" value="Calcium-transporting ATPase, cytoplasmic domain N"/>
    <property type="match status" value="1"/>
</dbReference>
<dbReference type="Gene3D" id="3.40.50.1000">
    <property type="entry name" value="HAD superfamily/HAD-like"/>
    <property type="match status" value="1"/>
</dbReference>
<dbReference type="InterPro" id="IPR059000">
    <property type="entry name" value="ATPase_P-type_domA"/>
</dbReference>
<evidence type="ECO:0000259" key="12">
    <source>
        <dbReference type="Pfam" id="PF00122"/>
    </source>
</evidence>
<feature type="region of interest" description="Disordered" evidence="10">
    <location>
        <begin position="1"/>
        <end position="41"/>
    </location>
</feature>
<dbReference type="GO" id="GO:0016887">
    <property type="term" value="F:ATP hydrolysis activity"/>
    <property type="evidence" value="ECO:0007669"/>
    <property type="project" value="InterPro"/>
</dbReference>
<dbReference type="Pfam" id="PF13246">
    <property type="entry name" value="Cation_ATPase"/>
    <property type="match status" value="1"/>
</dbReference>
<accession>A0A096P906</accession>
<dbReference type="RefSeq" id="XP_022840363.1">
    <property type="nucleotide sequence ID" value="XM_022985569.1"/>
</dbReference>
<evidence type="ECO:0000256" key="5">
    <source>
        <dbReference type="ARBA" id="ARBA00022840"/>
    </source>
</evidence>
<evidence type="ECO:0000256" key="1">
    <source>
        <dbReference type="ARBA" id="ARBA00004127"/>
    </source>
</evidence>
<dbReference type="InterPro" id="IPR008250">
    <property type="entry name" value="ATPase_P-typ_transduc_dom_A_sf"/>
</dbReference>
<reference evidence="16" key="1">
    <citation type="journal article" date="2006" name="Proc. Natl. Acad. Sci. U.S.A.">
        <title>Genome analysis of the smallest free-living eukaryote Ostreococcus tauri unveils many unique features.</title>
        <authorList>
            <person name="Derelle E."/>
            <person name="Ferraz C."/>
            <person name="Rombauts S."/>
            <person name="Rouze P."/>
            <person name="Worden A.Z."/>
            <person name="Robbens S."/>
            <person name="Partensky F."/>
            <person name="Degroeve S."/>
            <person name="Echeynie S."/>
            <person name="Cooke R."/>
            <person name="Saeys Y."/>
            <person name="Wuyts J."/>
            <person name="Jabbari K."/>
            <person name="Bowler C."/>
            <person name="Panaud O."/>
            <person name="Piegu B."/>
            <person name="Ball S.G."/>
            <person name="Ral J.-P."/>
            <person name="Bouget F.-Y."/>
            <person name="Piganeau G."/>
            <person name="De Baets B."/>
            <person name="Picard A."/>
            <person name="Delseny M."/>
            <person name="Demaille J."/>
            <person name="Van de Peer Y."/>
            <person name="Moreau H."/>
        </authorList>
    </citation>
    <scope>NUCLEOTIDE SEQUENCE [LARGE SCALE GENOMIC DNA]</scope>
    <source>
        <strain evidence="16">OTTH 0595 / CCAP 157/2 / RCC745</strain>
    </source>
</reference>
<evidence type="ECO:0000313" key="15">
    <source>
        <dbReference type="EMBL" id="CEG00409.1"/>
    </source>
</evidence>
<evidence type="ECO:0000256" key="4">
    <source>
        <dbReference type="ARBA" id="ARBA00022741"/>
    </source>
</evidence>
<dbReference type="InterPro" id="IPR023214">
    <property type="entry name" value="HAD_sf"/>
</dbReference>
<dbReference type="GeneID" id="9831103"/>
<evidence type="ECO:0000256" key="7">
    <source>
        <dbReference type="ARBA" id="ARBA00022967"/>
    </source>
</evidence>
<proteinExistence type="predicted"/>
<dbReference type="InterPro" id="IPR004014">
    <property type="entry name" value="ATPase_P-typ_cation-transptr_N"/>
</dbReference>
<evidence type="ECO:0000256" key="8">
    <source>
        <dbReference type="ARBA" id="ARBA00022989"/>
    </source>
</evidence>
<dbReference type="InterPro" id="IPR023299">
    <property type="entry name" value="ATPase_P-typ_cyto_dom_N"/>
</dbReference>
<evidence type="ECO:0000256" key="11">
    <source>
        <dbReference type="SAM" id="Phobius"/>
    </source>
</evidence>
<dbReference type="SUPFAM" id="SSF81653">
    <property type="entry name" value="Calcium ATPase, transduction domain A"/>
    <property type="match status" value="1"/>
</dbReference>
<feature type="transmembrane region" description="Helical" evidence="11">
    <location>
        <begin position="366"/>
        <end position="395"/>
    </location>
</feature>
<feature type="domain" description="Cation-transporting P-type ATPase C-terminal" evidence="13">
    <location>
        <begin position="853"/>
        <end position="1011"/>
    </location>
</feature>
<gene>
    <name evidence="15" type="ORF">OT_ostta16g02015</name>
</gene>
<dbReference type="InterPro" id="IPR023298">
    <property type="entry name" value="ATPase_P-typ_TM_dom_sf"/>
</dbReference>
<keyword evidence="3" id="KW-0479">Metal-binding</keyword>
<dbReference type="AlphaFoldDB" id="A0A096P906"/>
<evidence type="ECO:0000256" key="3">
    <source>
        <dbReference type="ARBA" id="ARBA00022723"/>
    </source>
</evidence>
<evidence type="ECO:0000313" key="16">
    <source>
        <dbReference type="Proteomes" id="UP000009170"/>
    </source>
</evidence>
<keyword evidence="4" id="KW-0547">Nucleotide-binding</keyword>
<keyword evidence="16" id="KW-1185">Reference proteome</keyword>
<feature type="transmembrane region" description="Helical" evidence="11">
    <location>
        <begin position="166"/>
        <end position="186"/>
    </location>
</feature>
<evidence type="ECO:0000256" key="10">
    <source>
        <dbReference type="SAM" id="MobiDB-lite"/>
    </source>
</evidence>
<dbReference type="SFLD" id="SFLDS00003">
    <property type="entry name" value="Haloacid_Dehalogenase"/>
    <property type="match status" value="1"/>
</dbReference>
<dbReference type="PRINTS" id="PR00119">
    <property type="entry name" value="CATATPASE"/>
</dbReference>
<dbReference type="GO" id="GO:0005524">
    <property type="term" value="F:ATP binding"/>
    <property type="evidence" value="ECO:0007669"/>
    <property type="project" value="UniProtKB-KW"/>
</dbReference>
<keyword evidence="7" id="KW-1278">Translocase</keyword>
<feature type="domain" description="P-type ATPase A" evidence="12">
    <location>
        <begin position="207"/>
        <end position="304"/>
    </location>
</feature>
<feature type="transmembrane region" description="Helical" evidence="11">
    <location>
        <begin position="329"/>
        <end position="354"/>
    </location>
</feature>
<name>A0A096P906_OSTTA</name>
<dbReference type="InterPro" id="IPR044492">
    <property type="entry name" value="P_typ_ATPase_HD_dom"/>
</dbReference>
<dbReference type="PANTHER" id="PTHR24093:SF369">
    <property type="entry name" value="CALCIUM-TRANSPORTING ATPASE"/>
    <property type="match status" value="1"/>
</dbReference>
<dbReference type="PRINTS" id="PR00120">
    <property type="entry name" value="HATPASE"/>
</dbReference>
<feature type="transmembrane region" description="Helical" evidence="11">
    <location>
        <begin position="141"/>
        <end position="160"/>
    </location>
</feature>
<dbReference type="SFLD" id="SFLDF00027">
    <property type="entry name" value="p-type_atpase"/>
    <property type="match status" value="1"/>
</dbReference>
<protein>
    <submittedName>
        <fullName evidence="15">Cation-transporting P-type ATPase, C-terminal</fullName>
    </submittedName>
</protein>
<dbReference type="Gene3D" id="1.20.1110.10">
    <property type="entry name" value="Calcium-transporting ATPase, transmembrane domain"/>
    <property type="match status" value="2"/>
</dbReference>
<evidence type="ECO:0000259" key="13">
    <source>
        <dbReference type="Pfam" id="PF00689"/>
    </source>
</evidence>
<dbReference type="EMBL" id="CAID01000016">
    <property type="protein sequence ID" value="CEG00409.1"/>
    <property type="molecule type" value="Genomic_DNA"/>
</dbReference>